<gene>
    <name evidence="2" type="ORF">LAESUDRAFT_726743</name>
</gene>
<dbReference type="AlphaFoldDB" id="A0A165DWT6"/>
<dbReference type="RefSeq" id="XP_040763530.1">
    <property type="nucleotide sequence ID" value="XM_040909093.1"/>
</dbReference>
<proteinExistence type="predicted"/>
<organism evidence="2 3">
    <name type="scientific">Laetiporus sulphureus 93-53</name>
    <dbReference type="NCBI Taxonomy" id="1314785"/>
    <lineage>
        <taxon>Eukaryota</taxon>
        <taxon>Fungi</taxon>
        <taxon>Dikarya</taxon>
        <taxon>Basidiomycota</taxon>
        <taxon>Agaricomycotina</taxon>
        <taxon>Agaricomycetes</taxon>
        <taxon>Polyporales</taxon>
        <taxon>Laetiporus</taxon>
    </lineage>
</organism>
<keyword evidence="1" id="KW-0732">Signal</keyword>
<dbReference type="InParanoid" id="A0A165DWT6"/>
<reference evidence="2 3" key="1">
    <citation type="journal article" date="2016" name="Mol. Biol. Evol.">
        <title>Comparative Genomics of Early-Diverging Mushroom-Forming Fungi Provides Insights into the Origins of Lignocellulose Decay Capabilities.</title>
        <authorList>
            <person name="Nagy L.G."/>
            <person name="Riley R."/>
            <person name="Tritt A."/>
            <person name="Adam C."/>
            <person name="Daum C."/>
            <person name="Floudas D."/>
            <person name="Sun H."/>
            <person name="Yadav J.S."/>
            <person name="Pangilinan J."/>
            <person name="Larsson K.H."/>
            <person name="Matsuura K."/>
            <person name="Barry K."/>
            <person name="Labutti K."/>
            <person name="Kuo R."/>
            <person name="Ohm R.A."/>
            <person name="Bhattacharya S.S."/>
            <person name="Shirouzu T."/>
            <person name="Yoshinaga Y."/>
            <person name="Martin F.M."/>
            <person name="Grigoriev I.V."/>
            <person name="Hibbett D.S."/>
        </authorList>
    </citation>
    <scope>NUCLEOTIDE SEQUENCE [LARGE SCALE GENOMIC DNA]</scope>
    <source>
        <strain evidence="2 3">93-53</strain>
    </source>
</reference>
<sequence length="85" mass="9565">MSQWPPGIPFLLRHTVPLLHSLLRYCLPSIATPVHSRIVFGHWCVARSAKCARVILPPRWIGESFGHLDVLSSMMHSLDHGYPGL</sequence>
<protein>
    <recommendedName>
        <fullName evidence="4">Secreted protein</fullName>
    </recommendedName>
</protein>
<dbReference type="Proteomes" id="UP000076871">
    <property type="component" value="Unassembled WGS sequence"/>
</dbReference>
<accession>A0A165DWT6</accession>
<feature type="chain" id="PRO_5007856914" description="Secreted protein" evidence="1">
    <location>
        <begin position="22"/>
        <end position="85"/>
    </location>
</feature>
<keyword evidence="3" id="KW-1185">Reference proteome</keyword>
<evidence type="ECO:0008006" key="4">
    <source>
        <dbReference type="Google" id="ProtNLM"/>
    </source>
</evidence>
<evidence type="ECO:0000256" key="1">
    <source>
        <dbReference type="SAM" id="SignalP"/>
    </source>
</evidence>
<dbReference type="EMBL" id="KV427628">
    <property type="protein sequence ID" value="KZT05790.1"/>
    <property type="molecule type" value="Genomic_DNA"/>
</dbReference>
<feature type="signal peptide" evidence="1">
    <location>
        <begin position="1"/>
        <end position="21"/>
    </location>
</feature>
<dbReference type="GeneID" id="63826122"/>
<evidence type="ECO:0000313" key="2">
    <source>
        <dbReference type="EMBL" id="KZT05790.1"/>
    </source>
</evidence>
<name>A0A165DWT6_9APHY</name>
<evidence type="ECO:0000313" key="3">
    <source>
        <dbReference type="Proteomes" id="UP000076871"/>
    </source>
</evidence>